<sequence>MVVGVHKDELEFTSHNIRLDDGTFTKPESARSIAENPWFISARGLLETVFPGDKSQVRLADVGCLEGGYAVEFARMGFQVLGIDVRELNIAACNYVKSKVDLPNLEFVQDNAFNIAQYGEFDAVFCCGLLYHLDRPKEFLETLSAATNKLLILQTHFSDIDTSHGPIYRKLADLKFRVPVVARFALPGLRWAWDRLRRKPKPESFYLSLPRNLWLSPVSENEGLPGRWFPEFASDKSGSWWLPSLRDRETRKWSSWDNYRSFWVQREYLLQTIRDVGFDLVMEQYDSLEPSIAESLVGGSYQANLRGTFIGIKTG</sequence>
<dbReference type="EMBL" id="ATDN01000021">
    <property type="protein sequence ID" value="RWA19102.1"/>
    <property type="molecule type" value="Genomic_DNA"/>
</dbReference>
<dbReference type="CDD" id="cd02440">
    <property type="entry name" value="AdoMet_MTases"/>
    <property type="match status" value="1"/>
</dbReference>
<dbReference type="PANTHER" id="PTHR43861">
    <property type="entry name" value="TRANS-ACONITATE 2-METHYLTRANSFERASE-RELATED"/>
    <property type="match status" value="1"/>
</dbReference>
<evidence type="ECO:0000259" key="1">
    <source>
        <dbReference type="Pfam" id="PF08241"/>
    </source>
</evidence>
<dbReference type="SUPFAM" id="SSF53335">
    <property type="entry name" value="S-adenosyl-L-methionine-dependent methyltransferases"/>
    <property type="match status" value="1"/>
</dbReference>
<dbReference type="InterPro" id="IPR029063">
    <property type="entry name" value="SAM-dependent_MTases_sf"/>
</dbReference>
<keyword evidence="3" id="KW-1185">Reference proteome</keyword>
<dbReference type="Pfam" id="PF08241">
    <property type="entry name" value="Methyltransf_11"/>
    <property type="match status" value="1"/>
</dbReference>
<feature type="domain" description="Methyltransferase type 11" evidence="1">
    <location>
        <begin position="61"/>
        <end position="143"/>
    </location>
</feature>
<accession>A0A439DS89</accession>
<dbReference type="InterPro" id="IPR013216">
    <property type="entry name" value="Methyltransf_11"/>
</dbReference>
<gene>
    <name evidence="2" type="ORF">MELE44368_22470</name>
</gene>
<name>A0A439DS89_9MYCO</name>
<dbReference type="RefSeq" id="WP_128109312.1">
    <property type="nucleotide sequence ID" value="NZ_ATDN01000021.1"/>
</dbReference>
<organism evidence="2 3">
    <name type="scientific">Mycolicibacterium elephantis DSM 44368</name>
    <dbReference type="NCBI Taxonomy" id="1335622"/>
    <lineage>
        <taxon>Bacteria</taxon>
        <taxon>Bacillati</taxon>
        <taxon>Actinomycetota</taxon>
        <taxon>Actinomycetes</taxon>
        <taxon>Mycobacteriales</taxon>
        <taxon>Mycobacteriaceae</taxon>
        <taxon>Mycolicibacterium</taxon>
    </lineage>
</organism>
<evidence type="ECO:0000313" key="3">
    <source>
        <dbReference type="Proteomes" id="UP000287177"/>
    </source>
</evidence>
<dbReference type="GO" id="GO:0008757">
    <property type="term" value="F:S-adenosylmethionine-dependent methyltransferase activity"/>
    <property type="evidence" value="ECO:0007669"/>
    <property type="project" value="InterPro"/>
</dbReference>
<dbReference type="AlphaFoldDB" id="A0A439DS89"/>
<protein>
    <recommendedName>
        <fullName evidence="1">Methyltransferase type 11 domain-containing protein</fullName>
    </recommendedName>
</protein>
<dbReference type="Gene3D" id="3.40.50.150">
    <property type="entry name" value="Vaccinia Virus protein VP39"/>
    <property type="match status" value="1"/>
</dbReference>
<proteinExistence type="predicted"/>
<dbReference type="Proteomes" id="UP000287177">
    <property type="component" value="Unassembled WGS sequence"/>
</dbReference>
<evidence type="ECO:0000313" key="2">
    <source>
        <dbReference type="EMBL" id="RWA19102.1"/>
    </source>
</evidence>
<comment type="caution">
    <text evidence="2">The sequence shown here is derived from an EMBL/GenBank/DDBJ whole genome shotgun (WGS) entry which is preliminary data.</text>
</comment>
<reference evidence="2 3" key="1">
    <citation type="submission" date="2013-06" db="EMBL/GenBank/DDBJ databases">
        <title>The draft sequence of the Mycobacterium elephantis genome.</title>
        <authorList>
            <person name="Pettersson F.B."/>
            <person name="Das S."/>
            <person name="Dasgupta S."/>
            <person name="Bhattacharya A."/>
            <person name="Kirsebom L.A."/>
        </authorList>
    </citation>
    <scope>NUCLEOTIDE SEQUENCE [LARGE SCALE GENOMIC DNA]</scope>
    <source>
        <strain evidence="2 3">DSM 44368</strain>
    </source>
</reference>